<dbReference type="RefSeq" id="WP_100423320.1">
    <property type="nucleotide sequence ID" value="NZ_BOOX01000001.1"/>
</dbReference>
<keyword evidence="5" id="KW-1185">Reference proteome</keyword>
<reference evidence="4 5" key="1">
    <citation type="submission" date="2017-11" db="EMBL/GenBank/DDBJ databases">
        <title>Genomic Encyclopedia of Archaeal and Bacterial Type Strains, Phase II (KMG-II): From Individual Species to Whole Genera.</title>
        <authorList>
            <person name="Goeker M."/>
        </authorList>
    </citation>
    <scope>NUCLEOTIDE SEQUENCE [LARGE SCALE GENOMIC DNA]</scope>
    <source>
        <strain evidence="4 5">DSM 25478</strain>
    </source>
</reference>
<proteinExistence type="predicted"/>
<evidence type="ECO:0000313" key="5">
    <source>
        <dbReference type="Proteomes" id="UP000231693"/>
    </source>
</evidence>
<dbReference type="EMBL" id="PGFE01000003">
    <property type="protein sequence ID" value="PJJ70328.1"/>
    <property type="molecule type" value="Genomic_DNA"/>
</dbReference>
<dbReference type="PROSITE" id="PS00893">
    <property type="entry name" value="NUDIX_BOX"/>
    <property type="match status" value="1"/>
</dbReference>
<dbReference type="InterPro" id="IPR000086">
    <property type="entry name" value="NUDIX_hydrolase_dom"/>
</dbReference>
<dbReference type="AlphaFoldDB" id="A0A2M9CEL8"/>
<sequence>MPIPPYVVAMRQHVGTALLWLPGVTAVVLSDDGRVLLGRRVDTGEWALVAGHLDPGEEPAVGAAREVLEETGVEVSVDQLVAVLTTPPVTYPNGDVCQFVDLTFLCRPVSEASAAGAHVADESLDVAWFALDALPAGLSDGSRVRLRHAVEAVTEPERGPYFVR</sequence>
<dbReference type="Pfam" id="PF00293">
    <property type="entry name" value="NUDIX"/>
    <property type="match status" value="1"/>
</dbReference>
<evidence type="ECO:0000256" key="1">
    <source>
        <dbReference type="ARBA" id="ARBA00001946"/>
    </source>
</evidence>
<dbReference type="CDD" id="cd18879">
    <property type="entry name" value="NUDIX_Hydrolase"/>
    <property type="match status" value="1"/>
</dbReference>
<dbReference type="OrthoDB" id="9814308at2"/>
<evidence type="ECO:0000259" key="3">
    <source>
        <dbReference type="PROSITE" id="PS51462"/>
    </source>
</evidence>
<keyword evidence="2" id="KW-0378">Hydrolase</keyword>
<dbReference type="InterPro" id="IPR015797">
    <property type="entry name" value="NUDIX_hydrolase-like_dom_sf"/>
</dbReference>
<dbReference type="InterPro" id="IPR020084">
    <property type="entry name" value="NUDIX_hydrolase_CS"/>
</dbReference>
<dbReference type="Gene3D" id="3.90.79.10">
    <property type="entry name" value="Nucleoside Triphosphate Pyrophosphohydrolase"/>
    <property type="match status" value="1"/>
</dbReference>
<feature type="domain" description="Nudix hydrolase" evidence="3">
    <location>
        <begin position="19"/>
        <end position="151"/>
    </location>
</feature>
<organism evidence="4 5">
    <name type="scientific">Sediminihabitans luteus</name>
    <dbReference type="NCBI Taxonomy" id="1138585"/>
    <lineage>
        <taxon>Bacteria</taxon>
        <taxon>Bacillati</taxon>
        <taxon>Actinomycetota</taxon>
        <taxon>Actinomycetes</taxon>
        <taxon>Micrococcales</taxon>
        <taxon>Cellulomonadaceae</taxon>
        <taxon>Sediminihabitans</taxon>
    </lineage>
</organism>
<gene>
    <name evidence="4" type="ORF">CLV28_2160</name>
</gene>
<dbReference type="PANTHER" id="PTHR43046">
    <property type="entry name" value="GDP-MANNOSE MANNOSYL HYDROLASE"/>
    <property type="match status" value="1"/>
</dbReference>
<protein>
    <submittedName>
        <fullName evidence="4">ADP-ribose pyrophosphatase YjhB (NUDIX family)</fullName>
    </submittedName>
</protein>
<dbReference type="GO" id="GO:0016787">
    <property type="term" value="F:hydrolase activity"/>
    <property type="evidence" value="ECO:0007669"/>
    <property type="project" value="UniProtKB-KW"/>
</dbReference>
<name>A0A2M9CEL8_9CELL</name>
<comment type="cofactor">
    <cofactor evidence="1">
        <name>Mg(2+)</name>
        <dbReference type="ChEBI" id="CHEBI:18420"/>
    </cofactor>
</comment>
<comment type="caution">
    <text evidence="4">The sequence shown here is derived from an EMBL/GenBank/DDBJ whole genome shotgun (WGS) entry which is preliminary data.</text>
</comment>
<evidence type="ECO:0000256" key="2">
    <source>
        <dbReference type="ARBA" id="ARBA00022801"/>
    </source>
</evidence>
<dbReference type="PROSITE" id="PS51462">
    <property type="entry name" value="NUDIX"/>
    <property type="match status" value="1"/>
</dbReference>
<accession>A0A2M9CEL8</accession>
<dbReference type="Proteomes" id="UP000231693">
    <property type="component" value="Unassembled WGS sequence"/>
</dbReference>
<evidence type="ECO:0000313" key="4">
    <source>
        <dbReference type="EMBL" id="PJJ70328.1"/>
    </source>
</evidence>
<dbReference type="SUPFAM" id="SSF55811">
    <property type="entry name" value="Nudix"/>
    <property type="match status" value="1"/>
</dbReference>
<dbReference type="PANTHER" id="PTHR43046:SF16">
    <property type="entry name" value="ADP-RIBOSE PYROPHOSPHATASE YJHB-RELATED"/>
    <property type="match status" value="1"/>
</dbReference>